<gene>
    <name evidence="1" type="ORF">PAMC26510_24200</name>
</gene>
<proteinExistence type="predicted"/>
<sequence length="45" mass="5034">MHVATSADFVRDTVDLDQCRLMATVGDKCSTSAYTRQKILTHEFA</sequence>
<accession>A0A242MJT1</accession>
<reference evidence="1 2" key="1">
    <citation type="submission" date="2017-03" db="EMBL/GenBank/DDBJ databases">
        <title>Genome analysis of strain PAMC 26510.</title>
        <authorList>
            <person name="Oh H.-M."/>
            <person name="Yang J.-A."/>
        </authorList>
    </citation>
    <scope>NUCLEOTIDE SEQUENCE [LARGE SCALE GENOMIC DNA]</scope>
    <source>
        <strain evidence="1 2">PAMC 26510</strain>
    </source>
</reference>
<evidence type="ECO:0000313" key="1">
    <source>
        <dbReference type="EMBL" id="OTP71005.1"/>
    </source>
</evidence>
<dbReference type="EMBL" id="NBTY01000132">
    <property type="protein sequence ID" value="OTP71005.1"/>
    <property type="molecule type" value="Genomic_DNA"/>
</dbReference>
<protein>
    <submittedName>
        <fullName evidence="1">Uncharacterized protein</fullName>
    </submittedName>
</protein>
<organism evidence="1 2">
    <name type="scientific">Caballeronia sordidicola</name>
    <name type="common">Burkholderia sordidicola</name>
    <dbReference type="NCBI Taxonomy" id="196367"/>
    <lineage>
        <taxon>Bacteria</taxon>
        <taxon>Pseudomonadati</taxon>
        <taxon>Pseudomonadota</taxon>
        <taxon>Betaproteobacteria</taxon>
        <taxon>Burkholderiales</taxon>
        <taxon>Burkholderiaceae</taxon>
        <taxon>Caballeronia</taxon>
    </lineage>
</organism>
<dbReference type="Proteomes" id="UP000194546">
    <property type="component" value="Unassembled WGS sequence"/>
</dbReference>
<name>A0A242MJT1_CABSO</name>
<dbReference type="AlphaFoldDB" id="A0A242MJT1"/>
<comment type="caution">
    <text evidence="1">The sequence shown here is derived from an EMBL/GenBank/DDBJ whole genome shotgun (WGS) entry which is preliminary data.</text>
</comment>
<evidence type="ECO:0000313" key="2">
    <source>
        <dbReference type="Proteomes" id="UP000194546"/>
    </source>
</evidence>